<evidence type="ECO:0000313" key="1">
    <source>
        <dbReference type="EMBL" id="KNF01927.1"/>
    </source>
</evidence>
<accession>A0A0L0VRS5</accession>
<dbReference type="Proteomes" id="UP000054564">
    <property type="component" value="Unassembled WGS sequence"/>
</dbReference>
<dbReference type="AlphaFoldDB" id="A0A0L0VRS5"/>
<reference evidence="2" key="1">
    <citation type="submission" date="2014-03" db="EMBL/GenBank/DDBJ databases">
        <title>The Genome Sequence of Puccinia striiformis f. sp. tritici PST-78.</title>
        <authorList>
            <consortium name="The Broad Institute Genome Sequencing Platform"/>
            <person name="Cuomo C."/>
            <person name="Hulbert S."/>
            <person name="Chen X."/>
            <person name="Walker B."/>
            <person name="Young S.K."/>
            <person name="Zeng Q."/>
            <person name="Gargeya S."/>
            <person name="Fitzgerald M."/>
            <person name="Haas B."/>
            <person name="Abouelleil A."/>
            <person name="Alvarado L."/>
            <person name="Arachchi H.M."/>
            <person name="Berlin A.M."/>
            <person name="Chapman S.B."/>
            <person name="Goldberg J."/>
            <person name="Griggs A."/>
            <person name="Gujja S."/>
            <person name="Hansen M."/>
            <person name="Howarth C."/>
            <person name="Imamovic A."/>
            <person name="Larimer J."/>
            <person name="McCowan C."/>
            <person name="Montmayeur A."/>
            <person name="Murphy C."/>
            <person name="Neiman D."/>
            <person name="Pearson M."/>
            <person name="Priest M."/>
            <person name="Roberts A."/>
            <person name="Saif S."/>
            <person name="Shea T."/>
            <person name="Sisk P."/>
            <person name="Sykes S."/>
            <person name="Wortman J."/>
            <person name="Nusbaum C."/>
            <person name="Birren B."/>
        </authorList>
    </citation>
    <scope>NUCLEOTIDE SEQUENCE [LARGE SCALE GENOMIC DNA]</scope>
    <source>
        <strain evidence="2">race PST-78</strain>
    </source>
</reference>
<name>A0A0L0VRS5_9BASI</name>
<protein>
    <submittedName>
        <fullName evidence="1">Uncharacterized protein</fullName>
    </submittedName>
</protein>
<comment type="caution">
    <text evidence="1">The sequence shown here is derived from an EMBL/GenBank/DDBJ whole genome shotgun (WGS) entry which is preliminary data.</text>
</comment>
<organism evidence="1 2">
    <name type="scientific">Puccinia striiformis f. sp. tritici PST-78</name>
    <dbReference type="NCBI Taxonomy" id="1165861"/>
    <lineage>
        <taxon>Eukaryota</taxon>
        <taxon>Fungi</taxon>
        <taxon>Dikarya</taxon>
        <taxon>Basidiomycota</taxon>
        <taxon>Pucciniomycotina</taxon>
        <taxon>Pucciniomycetes</taxon>
        <taxon>Pucciniales</taxon>
        <taxon>Pucciniaceae</taxon>
        <taxon>Puccinia</taxon>
    </lineage>
</organism>
<keyword evidence="2" id="KW-1185">Reference proteome</keyword>
<sequence length="195" mass="22159">MAWGHYQLASKDLEEATSWFYCVMTKKNRLTLITRVFCLVCCYLALLKGHHAHSALSKLDTQFYPDEPDFREYKILCSHVKFLISMEKEIVSWGLKFNLALLPGLWTCGRTVEAEEFLDQCSKSADLKKHANRYPGMESKYQSVKALGDLAKADLSMRVYNALRYAHLAPAGCVPMSVLMSSMEEIVLQLHGSKP</sequence>
<evidence type="ECO:0000313" key="2">
    <source>
        <dbReference type="Proteomes" id="UP000054564"/>
    </source>
</evidence>
<dbReference type="EMBL" id="AJIL01000026">
    <property type="protein sequence ID" value="KNF01927.1"/>
    <property type="molecule type" value="Genomic_DNA"/>
</dbReference>
<proteinExistence type="predicted"/>
<gene>
    <name evidence="1" type="ORF">PSTG_04752</name>
</gene>